<feature type="domain" description="GCN5-related N-acetyltransferase Rv2170-like" evidence="1">
    <location>
        <begin position="280"/>
        <end position="359"/>
    </location>
</feature>
<dbReference type="Proteomes" id="UP001365128">
    <property type="component" value="Unassembled WGS sequence"/>
</dbReference>
<dbReference type="PANTHER" id="PTHR20958">
    <property type="entry name" value="GLYCINE N-ACYLTRANSFERASE-LIKE PROTEIN"/>
    <property type="match status" value="1"/>
</dbReference>
<comment type="caution">
    <text evidence="2">The sequence shown here is derived from an EMBL/GenBank/DDBJ whole genome shotgun (WGS) entry which is preliminary data.</text>
</comment>
<proteinExistence type="predicted"/>
<organism evidence="2 3">
    <name type="scientific">Phyllosticta citricarpa</name>
    <dbReference type="NCBI Taxonomy" id="55181"/>
    <lineage>
        <taxon>Eukaryota</taxon>
        <taxon>Fungi</taxon>
        <taxon>Dikarya</taxon>
        <taxon>Ascomycota</taxon>
        <taxon>Pezizomycotina</taxon>
        <taxon>Dothideomycetes</taxon>
        <taxon>Dothideomycetes incertae sedis</taxon>
        <taxon>Botryosphaeriales</taxon>
        <taxon>Phyllostictaceae</taxon>
        <taxon>Phyllosticta</taxon>
    </lineage>
</organism>
<dbReference type="InterPro" id="IPR013653">
    <property type="entry name" value="GCN5-like_dom"/>
</dbReference>
<name>A0ABR1LEM6_9PEZI</name>
<dbReference type="SUPFAM" id="SSF55729">
    <property type="entry name" value="Acyl-CoA N-acyltransferases (Nat)"/>
    <property type="match status" value="1"/>
</dbReference>
<evidence type="ECO:0000259" key="1">
    <source>
        <dbReference type="Pfam" id="PF08445"/>
    </source>
</evidence>
<keyword evidence="3" id="KW-1185">Reference proteome</keyword>
<protein>
    <recommendedName>
        <fullName evidence="1">GCN5-related N-acetyltransferase Rv2170-like domain-containing protein</fullName>
    </recommendedName>
</protein>
<accession>A0ABR1LEM6</accession>
<reference evidence="2 3" key="1">
    <citation type="submission" date="2024-04" db="EMBL/GenBank/DDBJ databases">
        <title>Phyllosticta paracitricarpa is synonymous to the EU quarantine fungus P. citricarpa based on phylogenomic analyses.</title>
        <authorList>
            <consortium name="Lawrence Berkeley National Laboratory"/>
            <person name="Van Ingen-Buijs V.A."/>
            <person name="Van Westerhoven A.C."/>
            <person name="Haridas S."/>
            <person name="Skiadas P."/>
            <person name="Martin F."/>
            <person name="Groenewald J.Z."/>
            <person name="Crous P.W."/>
            <person name="Seidl M.F."/>
        </authorList>
    </citation>
    <scope>NUCLEOTIDE SEQUENCE [LARGE SCALE GENOMIC DNA]</scope>
    <source>
        <strain evidence="2 3">CBS 122670</strain>
    </source>
</reference>
<dbReference type="Pfam" id="PF08445">
    <property type="entry name" value="FR47"/>
    <property type="match status" value="1"/>
</dbReference>
<sequence>MDQIHKHPTPETTLLPLLNPLLPYSLPLYRRIQFGQRGSVHAHILASIAPNDTNSTDHKKEHGKRDASGCLAAAFIDRSARPETEAFIFLSWDSPSHNPNTPCQCSSLLLSLLHRVSELPYAPLSDEAKADALSAVQHTDAATASRYHTHASASAAAFLSHLDDPDLLKLGTLHARSVRELKAHGCIRLDLPGADFPYVKYLFRQTSSAAEGPSAGETDGHDDDGELLSRRGLRWGALRDEDLALVRSRTAIPRTNRTLRSLPAAALFPAVASPNAATAPVAWAFLGADGSLCSLHVEPKYRGYGLAKAVARKLFRDGFKSFGDELGRLAHADVAANNLPSSAVCLSLGASEGWEVYWVRASLSSVRSATPELDVDSGNV</sequence>
<dbReference type="InterPro" id="IPR016181">
    <property type="entry name" value="Acyl_CoA_acyltransferase"/>
</dbReference>
<evidence type="ECO:0000313" key="3">
    <source>
        <dbReference type="Proteomes" id="UP001365128"/>
    </source>
</evidence>
<evidence type="ECO:0000313" key="2">
    <source>
        <dbReference type="EMBL" id="KAK7533684.1"/>
    </source>
</evidence>
<dbReference type="Gene3D" id="3.40.630.30">
    <property type="match status" value="1"/>
</dbReference>
<gene>
    <name evidence="2" type="ORF">IWX46DRAFT_532971</name>
</gene>
<dbReference type="PANTHER" id="PTHR20958:SF6">
    <property type="entry name" value="GLYCINE N-ACYLTRANSFERASE-LIKE PROTEIN"/>
    <property type="match status" value="1"/>
</dbReference>
<dbReference type="EMBL" id="JBBPDW010000044">
    <property type="protein sequence ID" value="KAK7533684.1"/>
    <property type="molecule type" value="Genomic_DNA"/>
</dbReference>
<dbReference type="InterPro" id="IPR053225">
    <property type="entry name" value="Acyl-CoA_N-acyltransferase"/>
</dbReference>